<dbReference type="InterPro" id="IPR056955">
    <property type="entry name" value="ORC-CDC6-like"/>
</dbReference>
<gene>
    <name evidence="1" type="ORF">OH818_27425</name>
</gene>
<dbReference type="Pfam" id="PF24389">
    <property type="entry name" value="ORC-CDC6-like"/>
    <property type="match status" value="1"/>
</dbReference>
<organism evidence="1 2">
    <name type="scientific">Jiella pelagia</name>
    <dbReference type="NCBI Taxonomy" id="2986949"/>
    <lineage>
        <taxon>Bacteria</taxon>
        <taxon>Pseudomonadati</taxon>
        <taxon>Pseudomonadota</taxon>
        <taxon>Alphaproteobacteria</taxon>
        <taxon>Hyphomicrobiales</taxon>
        <taxon>Aurantimonadaceae</taxon>
        <taxon>Jiella</taxon>
    </lineage>
</organism>
<protein>
    <recommendedName>
        <fullName evidence="3">ATP-binding protein</fullName>
    </recommendedName>
</protein>
<evidence type="ECO:0000313" key="1">
    <source>
        <dbReference type="EMBL" id="WAP68899.1"/>
    </source>
</evidence>
<evidence type="ECO:0008006" key="3">
    <source>
        <dbReference type="Google" id="ProtNLM"/>
    </source>
</evidence>
<name>A0ABY7C1I7_9HYPH</name>
<dbReference type="RefSeq" id="WP_268881334.1">
    <property type="nucleotide sequence ID" value="NZ_CP114029.1"/>
</dbReference>
<dbReference type="Proteomes" id="UP001164020">
    <property type="component" value="Chromosome"/>
</dbReference>
<proteinExistence type="predicted"/>
<reference evidence="1" key="1">
    <citation type="submission" date="2022-12" db="EMBL/GenBank/DDBJ databases">
        <title>Jiella pelagia sp. nov., isolated from phosphonate enriched culture of Northwest Pacific surface seawater.</title>
        <authorList>
            <person name="Shin D.Y."/>
            <person name="Hwang C.Y."/>
        </authorList>
    </citation>
    <scope>NUCLEOTIDE SEQUENCE</scope>
    <source>
        <strain evidence="1">HL-NP1</strain>
    </source>
</reference>
<dbReference type="SUPFAM" id="SSF52540">
    <property type="entry name" value="P-loop containing nucleoside triphosphate hydrolases"/>
    <property type="match status" value="1"/>
</dbReference>
<dbReference type="InterPro" id="IPR027417">
    <property type="entry name" value="P-loop_NTPase"/>
</dbReference>
<sequence>MVDILYRTEDLRKEEINEYFVETEVDRNIIDALKGRNPVVVVGSRGVGKSFLLKKAELELDDEFVDDRILPVYISFIKGTLLGTKDDDVFSAWMVARIARAVLAKIKKKGLMVSLNYTRAAITDSAGAPVELDRLEDIINSMEELWRSDDAPNRDDIRAIPDVEELKDAIETICEELNIRRFALLFDEAAHIFAPSQQRAFFSLFRDLRSPYVTCNAAVYPGITRFGNTFQPHHDATMLNLERDILSAEYLSNMFDIVSKQVDSSAIRKISRNRSNFNLLAYSSTGNPRMLLKLVSRSHNMSSSEVNSTSKDFFREDIWSEHSQLAERYGGHRDLIEWGRTFITQSVLPSLKERNEKSIALERPTTAYFWVSGKSSGQVMEALRILSYTGVVSQETKGLRATKSETGTRYLVNLGLLLSQEPTPSDSARLVYESLSLKRMIEYTSNSGYFSSINAFEFQVDDTGPELHNILSQPASRLDLTDWQHSKLEELDLRTIGEVLDADESVFLEAYYVGTHRARIMRNAAVAAVLEYISG</sequence>
<evidence type="ECO:0000313" key="2">
    <source>
        <dbReference type="Proteomes" id="UP001164020"/>
    </source>
</evidence>
<accession>A0ABY7C1I7</accession>
<dbReference type="Gene3D" id="3.40.50.300">
    <property type="entry name" value="P-loop containing nucleotide triphosphate hydrolases"/>
    <property type="match status" value="1"/>
</dbReference>
<keyword evidence="2" id="KW-1185">Reference proteome</keyword>
<dbReference type="EMBL" id="CP114029">
    <property type="protein sequence ID" value="WAP68899.1"/>
    <property type="molecule type" value="Genomic_DNA"/>
</dbReference>